<dbReference type="Proteomes" id="UP001181693">
    <property type="component" value="Unassembled WGS sequence"/>
</dbReference>
<feature type="region of interest" description="Disordered" evidence="5">
    <location>
        <begin position="295"/>
        <end position="345"/>
    </location>
</feature>
<accession>A0AAV3APY0</accession>
<keyword evidence="2 6" id="KW-0812">Transmembrane</keyword>
<keyword evidence="4 6" id="KW-0472">Membrane</keyword>
<feature type="region of interest" description="Disordered" evidence="5">
    <location>
        <begin position="243"/>
        <end position="264"/>
    </location>
</feature>
<dbReference type="EMBL" id="DYDO01000001">
    <property type="protein sequence ID" value="DBA33451.1"/>
    <property type="molecule type" value="Genomic_DNA"/>
</dbReference>
<feature type="transmembrane region" description="Helical" evidence="6">
    <location>
        <begin position="136"/>
        <end position="154"/>
    </location>
</feature>
<evidence type="ECO:0000256" key="4">
    <source>
        <dbReference type="ARBA" id="ARBA00023136"/>
    </source>
</evidence>
<comment type="subcellular location">
    <subcellularLocation>
        <location evidence="1">Membrane</location>
        <topology evidence="1">Multi-pass membrane protein</topology>
    </subcellularLocation>
</comment>
<evidence type="ECO:0000256" key="2">
    <source>
        <dbReference type="ARBA" id="ARBA00022692"/>
    </source>
</evidence>
<name>A0AAV3APY0_PYXAD</name>
<feature type="transmembrane region" description="Helical" evidence="6">
    <location>
        <begin position="107"/>
        <end position="130"/>
    </location>
</feature>
<protein>
    <recommendedName>
        <fullName evidence="7">Peptidase S54 rhomboid domain-containing protein</fullName>
    </recommendedName>
</protein>
<dbReference type="SUPFAM" id="SSF144091">
    <property type="entry name" value="Rhomboid-like"/>
    <property type="match status" value="1"/>
</dbReference>
<dbReference type="InterPro" id="IPR022764">
    <property type="entry name" value="Peptidase_S54_rhomboid_dom"/>
</dbReference>
<dbReference type="Gene3D" id="1.20.1540.10">
    <property type="entry name" value="Rhomboid-like"/>
    <property type="match status" value="1"/>
</dbReference>
<evidence type="ECO:0000256" key="3">
    <source>
        <dbReference type="ARBA" id="ARBA00022989"/>
    </source>
</evidence>
<dbReference type="GO" id="GO:0016020">
    <property type="term" value="C:membrane"/>
    <property type="evidence" value="ECO:0007669"/>
    <property type="project" value="UniProtKB-SubCell"/>
</dbReference>
<dbReference type="AlphaFoldDB" id="A0AAV3APY0"/>
<evidence type="ECO:0000256" key="1">
    <source>
        <dbReference type="ARBA" id="ARBA00004141"/>
    </source>
</evidence>
<evidence type="ECO:0000313" key="8">
    <source>
        <dbReference type="EMBL" id="DBA33451.1"/>
    </source>
</evidence>
<feature type="transmembrane region" description="Helical" evidence="6">
    <location>
        <begin position="74"/>
        <end position="95"/>
    </location>
</feature>
<keyword evidence="3 6" id="KW-1133">Transmembrane helix</keyword>
<dbReference type="InterPro" id="IPR035952">
    <property type="entry name" value="Rhomboid-like_sf"/>
</dbReference>
<keyword evidence="9" id="KW-1185">Reference proteome</keyword>
<gene>
    <name evidence="8" type="ORF">GDO54_001134</name>
</gene>
<evidence type="ECO:0000256" key="5">
    <source>
        <dbReference type="SAM" id="MobiDB-lite"/>
    </source>
</evidence>
<sequence>MEEEQQQKSSWRKVLVSWLPDVHLTPASTLTILLSLAISVPALINTAKGEDVEVKLDLEAELLKKVAGYRLVTYIYFNEDLPTMVCSILLIWYFGGGFEENIGTVKFCILTPLFAICTGVLYLAVTATGFSPQAHVSVEGFTTVAFSMVSVFTIRTSLRRLIFCGFMVPIRIMPVLFLIVALLLPHAPVLSNVCGIVVDGLGGCFCLDPSEPLLSRIDQMLPFRVLRNITLWRYIPATMAERSASQNKKLNPPPGSYPTQQYYTPPEGLKNTYSPYHHARVPGSWPPPGVSSYPFSSASGDYHNPNQDCSGQSHNNESAVEVGSASQNDSGVNTSETELLQVQTR</sequence>
<feature type="transmembrane region" description="Helical" evidence="6">
    <location>
        <begin position="21"/>
        <end position="44"/>
    </location>
</feature>
<evidence type="ECO:0000256" key="6">
    <source>
        <dbReference type="SAM" id="Phobius"/>
    </source>
</evidence>
<proteinExistence type="predicted"/>
<evidence type="ECO:0000259" key="7">
    <source>
        <dbReference type="Pfam" id="PF01694"/>
    </source>
</evidence>
<reference evidence="8" key="1">
    <citation type="thesis" date="2020" institute="ProQuest LLC" country="789 East Eisenhower Parkway, Ann Arbor, MI, USA">
        <title>Comparative Genomics and Chromosome Evolution.</title>
        <authorList>
            <person name="Mudd A.B."/>
        </authorList>
    </citation>
    <scope>NUCLEOTIDE SEQUENCE</scope>
    <source>
        <strain evidence="8">1538</strain>
        <tissue evidence="8">Blood</tissue>
    </source>
</reference>
<organism evidence="8 9">
    <name type="scientific">Pyxicephalus adspersus</name>
    <name type="common">African bullfrog</name>
    <dbReference type="NCBI Taxonomy" id="30357"/>
    <lineage>
        <taxon>Eukaryota</taxon>
        <taxon>Metazoa</taxon>
        <taxon>Chordata</taxon>
        <taxon>Craniata</taxon>
        <taxon>Vertebrata</taxon>
        <taxon>Euteleostomi</taxon>
        <taxon>Amphibia</taxon>
        <taxon>Batrachia</taxon>
        <taxon>Anura</taxon>
        <taxon>Neobatrachia</taxon>
        <taxon>Ranoidea</taxon>
        <taxon>Pyxicephalidae</taxon>
        <taxon>Pyxicephalinae</taxon>
        <taxon>Pyxicephalus</taxon>
    </lineage>
</organism>
<dbReference type="Pfam" id="PF01694">
    <property type="entry name" value="Rhomboid"/>
    <property type="match status" value="1"/>
</dbReference>
<dbReference type="PANTHER" id="PTHR43066:SF13">
    <property type="entry name" value="RHOMBOID DOMAIN-CONTAINING PROTEIN 2"/>
    <property type="match status" value="1"/>
</dbReference>
<evidence type="ECO:0000313" key="9">
    <source>
        <dbReference type="Proteomes" id="UP001181693"/>
    </source>
</evidence>
<feature type="transmembrane region" description="Helical" evidence="6">
    <location>
        <begin position="161"/>
        <end position="184"/>
    </location>
</feature>
<dbReference type="PANTHER" id="PTHR43066">
    <property type="entry name" value="RHOMBOID-RELATED PROTEIN"/>
    <property type="match status" value="1"/>
</dbReference>
<comment type="caution">
    <text evidence="8">The sequence shown here is derived from an EMBL/GenBank/DDBJ whole genome shotgun (WGS) entry which is preliminary data.</text>
</comment>
<feature type="domain" description="Peptidase S54 rhomboid" evidence="7">
    <location>
        <begin position="69"/>
        <end position="198"/>
    </location>
</feature>
<dbReference type="GO" id="GO:0004252">
    <property type="term" value="F:serine-type endopeptidase activity"/>
    <property type="evidence" value="ECO:0007669"/>
    <property type="project" value="InterPro"/>
</dbReference>